<dbReference type="InterPro" id="IPR005115">
    <property type="entry name" value="Gly_transporter"/>
</dbReference>
<proteinExistence type="predicted"/>
<dbReference type="RefSeq" id="XP_005790664.1">
    <property type="nucleotide sequence ID" value="XM_005790607.1"/>
</dbReference>
<keyword evidence="7" id="KW-0732">Signal</keyword>
<keyword evidence="5 6" id="KW-0472">Membrane</keyword>
<feature type="transmembrane region" description="Helical" evidence="6">
    <location>
        <begin position="42"/>
        <end position="60"/>
    </location>
</feature>
<evidence type="ECO:0000313" key="10">
    <source>
        <dbReference type="Proteomes" id="UP000013827"/>
    </source>
</evidence>
<protein>
    <recommendedName>
        <fullName evidence="8">Glycine transporter domain-containing protein</fullName>
    </recommendedName>
</protein>
<evidence type="ECO:0000256" key="7">
    <source>
        <dbReference type="SAM" id="SignalP"/>
    </source>
</evidence>
<dbReference type="Proteomes" id="UP000013827">
    <property type="component" value="Unassembled WGS sequence"/>
</dbReference>
<feature type="chain" id="PRO_5044291903" description="Glycine transporter domain-containing protein" evidence="7">
    <location>
        <begin position="33"/>
        <end position="294"/>
    </location>
</feature>
<feature type="signal peptide" evidence="7">
    <location>
        <begin position="1"/>
        <end position="32"/>
    </location>
</feature>
<dbReference type="AlphaFoldDB" id="A0A0D3KR50"/>
<organism evidence="9 10">
    <name type="scientific">Emiliania huxleyi (strain CCMP1516)</name>
    <dbReference type="NCBI Taxonomy" id="280463"/>
    <lineage>
        <taxon>Eukaryota</taxon>
        <taxon>Haptista</taxon>
        <taxon>Haptophyta</taxon>
        <taxon>Prymnesiophyceae</taxon>
        <taxon>Isochrysidales</taxon>
        <taxon>Noelaerhabdaceae</taxon>
        <taxon>Emiliania</taxon>
    </lineage>
</organism>
<reference evidence="9" key="2">
    <citation type="submission" date="2024-10" db="UniProtKB">
        <authorList>
            <consortium name="EnsemblProtists"/>
        </authorList>
    </citation>
    <scope>IDENTIFICATION</scope>
</reference>
<evidence type="ECO:0000256" key="4">
    <source>
        <dbReference type="ARBA" id="ARBA00022989"/>
    </source>
</evidence>
<dbReference type="HOGENOM" id="CLU_064906_2_1_1"/>
<evidence type="ECO:0000256" key="3">
    <source>
        <dbReference type="ARBA" id="ARBA00022692"/>
    </source>
</evidence>
<dbReference type="KEGG" id="ehx:EMIHUDRAFT_98095"/>
<feature type="transmembrane region" description="Helical" evidence="6">
    <location>
        <begin position="104"/>
        <end position="120"/>
    </location>
</feature>
<dbReference type="PANTHER" id="PTHR30506:SF3">
    <property type="entry name" value="UPF0126 INNER MEMBRANE PROTEIN YADS-RELATED"/>
    <property type="match status" value="1"/>
</dbReference>
<feature type="transmembrane region" description="Helical" evidence="6">
    <location>
        <begin position="132"/>
        <end position="150"/>
    </location>
</feature>
<dbReference type="GeneID" id="17283505"/>
<dbReference type="OMA" id="EDEWLFW"/>
<dbReference type="Pfam" id="PF03458">
    <property type="entry name" value="Gly_transporter"/>
    <property type="match status" value="2"/>
</dbReference>
<dbReference type="EnsemblProtists" id="EOD38235">
    <property type="protein sequence ID" value="EOD38235"/>
    <property type="gene ID" value="EMIHUDRAFT_98095"/>
</dbReference>
<dbReference type="PaxDb" id="2903-EOD38235"/>
<evidence type="ECO:0000259" key="8">
    <source>
        <dbReference type="Pfam" id="PF03458"/>
    </source>
</evidence>
<evidence type="ECO:0000256" key="2">
    <source>
        <dbReference type="ARBA" id="ARBA00022475"/>
    </source>
</evidence>
<feature type="transmembrane region" description="Helical" evidence="6">
    <location>
        <begin position="67"/>
        <end position="84"/>
    </location>
</feature>
<keyword evidence="4 6" id="KW-1133">Transmembrane helix</keyword>
<evidence type="ECO:0000256" key="6">
    <source>
        <dbReference type="SAM" id="Phobius"/>
    </source>
</evidence>
<keyword evidence="3 6" id="KW-0812">Transmembrane</keyword>
<feature type="transmembrane region" description="Helical" evidence="6">
    <location>
        <begin position="195"/>
        <end position="215"/>
    </location>
</feature>
<name>A0A0D3KR50_EMIH1</name>
<reference evidence="10" key="1">
    <citation type="journal article" date="2013" name="Nature">
        <title>Pan genome of the phytoplankton Emiliania underpins its global distribution.</title>
        <authorList>
            <person name="Read B.A."/>
            <person name="Kegel J."/>
            <person name="Klute M.J."/>
            <person name="Kuo A."/>
            <person name="Lefebvre S.C."/>
            <person name="Maumus F."/>
            <person name="Mayer C."/>
            <person name="Miller J."/>
            <person name="Monier A."/>
            <person name="Salamov A."/>
            <person name="Young J."/>
            <person name="Aguilar M."/>
            <person name="Claverie J.M."/>
            <person name="Frickenhaus S."/>
            <person name="Gonzalez K."/>
            <person name="Herman E.K."/>
            <person name="Lin Y.C."/>
            <person name="Napier J."/>
            <person name="Ogata H."/>
            <person name="Sarno A.F."/>
            <person name="Shmutz J."/>
            <person name="Schroeder D."/>
            <person name="de Vargas C."/>
            <person name="Verret F."/>
            <person name="von Dassow P."/>
            <person name="Valentin K."/>
            <person name="Van de Peer Y."/>
            <person name="Wheeler G."/>
            <person name="Dacks J.B."/>
            <person name="Delwiche C.F."/>
            <person name="Dyhrman S.T."/>
            <person name="Glockner G."/>
            <person name="John U."/>
            <person name="Richards T."/>
            <person name="Worden A.Z."/>
            <person name="Zhang X."/>
            <person name="Grigoriev I.V."/>
            <person name="Allen A.E."/>
            <person name="Bidle K."/>
            <person name="Borodovsky M."/>
            <person name="Bowler C."/>
            <person name="Brownlee C."/>
            <person name="Cock J.M."/>
            <person name="Elias M."/>
            <person name="Gladyshev V.N."/>
            <person name="Groth M."/>
            <person name="Guda C."/>
            <person name="Hadaegh A."/>
            <person name="Iglesias-Rodriguez M.D."/>
            <person name="Jenkins J."/>
            <person name="Jones B.M."/>
            <person name="Lawson T."/>
            <person name="Leese F."/>
            <person name="Lindquist E."/>
            <person name="Lobanov A."/>
            <person name="Lomsadze A."/>
            <person name="Malik S.B."/>
            <person name="Marsh M.E."/>
            <person name="Mackinder L."/>
            <person name="Mock T."/>
            <person name="Mueller-Roeber B."/>
            <person name="Pagarete A."/>
            <person name="Parker M."/>
            <person name="Probert I."/>
            <person name="Quesneville H."/>
            <person name="Raines C."/>
            <person name="Rensing S.A."/>
            <person name="Riano-Pachon D.M."/>
            <person name="Richier S."/>
            <person name="Rokitta S."/>
            <person name="Shiraiwa Y."/>
            <person name="Soanes D.M."/>
            <person name="van der Giezen M."/>
            <person name="Wahlund T.M."/>
            <person name="Williams B."/>
            <person name="Wilson W."/>
            <person name="Wolfe G."/>
            <person name="Wurch L.L."/>
        </authorList>
    </citation>
    <scope>NUCLEOTIDE SEQUENCE</scope>
</reference>
<dbReference type="eggNOG" id="ENOG502S0MY">
    <property type="taxonomic scope" value="Eukaryota"/>
</dbReference>
<feature type="domain" description="Glycine transporter" evidence="8">
    <location>
        <begin position="135"/>
        <end position="212"/>
    </location>
</feature>
<evidence type="ECO:0000256" key="1">
    <source>
        <dbReference type="ARBA" id="ARBA00004651"/>
    </source>
</evidence>
<sequence>MIGHALRHAAAACFLLPLLLTLLLTSPEQLSAINDTDRAAVALFNYIGDASFALTGALAAGEEGMDLMGCLVVGFVTALGGGTFRDIVLGRTPVFWLTAWDEAALAPMVSGLAFFCWPAVARRLRLTTEDEWLFWTDTVGLGAFAANGAYVGSSVSPRSPHVGGAALCGMFTATFGGLTRDVLLRRPVRILHSHAEIYAAPALLGGAATALWLSAAPTQVEQALLLGLWLTIQPRWSARAAADHHHRPTARTAVRHFSSLLLADSSSPRMTDDYPSFGDSSLLGTNVYYPFAAR</sequence>
<dbReference type="PANTHER" id="PTHR30506">
    <property type="entry name" value="INNER MEMBRANE PROTEIN"/>
    <property type="match status" value="1"/>
</dbReference>
<keyword evidence="2" id="KW-1003">Cell membrane</keyword>
<comment type="subcellular location">
    <subcellularLocation>
        <location evidence="1">Cell membrane</location>
        <topology evidence="1">Multi-pass membrane protein</topology>
    </subcellularLocation>
</comment>
<keyword evidence="10" id="KW-1185">Reference proteome</keyword>
<feature type="transmembrane region" description="Helical" evidence="6">
    <location>
        <begin position="162"/>
        <end position="183"/>
    </location>
</feature>
<evidence type="ECO:0000256" key="5">
    <source>
        <dbReference type="ARBA" id="ARBA00023136"/>
    </source>
</evidence>
<feature type="domain" description="Glycine transporter" evidence="8">
    <location>
        <begin position="43"/>
        <end position="116"/>
    </location>
</feature>
<dbReference type="GO" id="GO:0005886">
    <property type="term" value="C:plasma membrane"/>
    <property type="evidence" value="ECO:0007669"/>
    <property type="project" value="UniProtKB-SubCell"/>
</dbReference>
<evidence type="ECO:0000313" key="9">
    <source>
        <dbReference type="EnsemblProtists" id="EOD38235"/>
    </source>
</evidence>
<accession>A0A0D3KR50</accession>